<dbReference type="EMBL" id="MFSP01000057">
    <property type="protein sequence ID" value="OGI67550.1"/>
    <property type="molecule type" value="Genomic_DNA"/>
</dbReference>
<feature type="binding site" evidence="1">
    <location>
        <position position="70"/>
    </location>
    <ligand>
        <name>ATP</name>
        <dbReference type="ChEBI" id="CHEBI:30616"/>
    </ligand>
</feature>
<feature type="compositionally biased region" description="Basic residues" evidence="4">
    <location>
        <begin position="372"/>
        <end position="386"/>
    </location>
</feature>
<dbReference type="InterPro" id="IPR036597">
    <property type="entry name" value="Fido-like_dom_sf"/>
</dbReference>
<accession>A0A1F6VD49</accession>
<name>A0A1F6VD49_9PROT</name>
<dbReference type="Pfam" id="PF21248">
    <property type="entry name" value="SoFic-like_C"/>
    <property type="match status" value="1"/>
</dbReference>
<protein>
    <submittedName>
        <fullName evidence="6">Addiction module protein</fullName>
    </submittedName>
</protein>
<evidence type="ECO:0000256" key="1">
    <source>
        <dbReference type="PIRSR" id="PIRSR038925-1"/>
    </source>
</evidence>
<dbReference type="InterPro" id="IPR003812">
    <property type="entry name" value="Fido"/>
</dbReference>
<keyword evidence="1" id="KW-0067">ATP-binding</keyword>
<feature type="binding site" evidence="1">
    <location>
        <position position="197"/>
    </location>
    <ligand>
        <name>ATP</name>
        <dbReference type="ChEBI" id="CHEBI:30616"/>
    </ligand>
</feature>
<comment type="caution">
    <text evidence="6">The sequence shown here is derived from an EMBL/GenBank/DDBJ whole genome shotgun (WGS) entry which is preliminary data.</text>
</comment>
<feature type="domain" description="Fido" evidence="5">
    <location>
        <begin position="117"/>
        <end position="261"/>
    </location>
</feature>
<feature type="binding site" evidence="1">
    <location>
        <position position="239"/>
    </location>
    <ligand>
        <name>ATP</name>
        <dbReference type="ChEBI" id="CHEBI:30616"/>
    </ligand>
</feature>
<dbReference type="NCBIfam" id="NF046030">
    <property type="entry name" value="ProtAdlyltaseSoFic"/>
    <property type="match status" value="1"/>
</dbReference>
<gene>
    <name evidence="6" type="ORF">A2W18_02680</name>
</gene>
<feature type="binding site" evidence="1">
    <location>
        <begin position="202"/>
        <end position="208"/>
    </location>
    <ligand>
        <name>ATP</name>
        <dbReference type="ChEBI" id="CHEBI:30616"/>
    </ligand>
</feature>
<feature type="binding site" evidence="3">
    <location>
        <begin position="201"/>
        <end position="208"/>
    </location>
    <ligand>
        <name>ATP</name>
        <dbReference type="ChEBI" id="CHEBI:30616"/>
    </ligand>
</feature>
<evidence type="ECO:0000256" key="3">
    <source>
        <dbReference type="PIRSR" id="PIRSR640198-2"/>
    </source>
</evidence>
<dbReference type="InterPro" id="IPR040198">
    <property type="entry name" value="Fido_containing"/>
</dbReference>
<feature type="region of interest" description="Disordered" evidence="4">
    <location>
        <begin position="365"/>
        <end position="386"/>
    </location>
</feature>
<dbReference type="InterPro" id="IPR025758">
    <property type="entry name" value="Fic/DOC_N"/>
</dbReference>
<reference evidence="6 7" key="1">
    <citation type="journal article" date="2016" name="Nat. Commun.">
        <title>Thousands of microbial genomes shed light on interconnected biogeochemical processes in an aquifer system.</title>
        <authorList>
            <person name="Anantharaman K."/>
            <person name="Brown C.T."/>
            <person name="Hug L.A."/>
            <person name="Sharon I."/>
            <person name="Castelle C.J."/>
            <person name="Probst A.J."/>
            <person name="Thomas B.C."/>
            <person name="Singh A."/>
            <person name="Wilkins M.J."/>
            <person name="Karaoz U."/>
            <person name="Brodie E.L."/>
            <person name="Williams K.H."/>
            <person name="Hubbard S.S."/>
            <person name="Banfield J.F."/>
        </authorList>
    </citation>
    <scope>NUCLEOTIDE SEQUENCE [LARGE SCALE GENOMIC DNA]</scope>
</reference>
<dbReference type="PIRSF" id="PIRSF038925">
    <property type="entry name" value="AMP-prot_trans"/>
    <property type="match status" value="1"/>
</dbReference>
<dbReference type="AlphaFoldDB" id="A0A1F6VD49"/>
<dbReference type="PANTHER" id="PTHR13504:SF35">
    <property type="entry name" value="PROTEIN ADENYLYLTRANSFERASE SOFIC"/>
    <property type="match status" value="1"/>
</dbReference>
<evidence type="ECO:0000256" key="4">
    <source>
        <dbReference type="SAM" id="MobiDB-lite"/>
    </source>
</evidence>
<dbReference type="PROSITE" id="PS51459">
    <property type="entry name" value="FIDO"/>
    <property type="match status" value="1"/>
</dbReference>
<feature type="active site" evidence="2">
    <location>
        <position position="197"/>
    </location>
</feature>
<dbReference type="InterPro" id="IPR048770">
    <property type="entry name" value="SoFic-like_C"/>
</dbReference>
<proteinExistence type="predicted"/>
<keyword evidence="1" id="KW-0547">Nucleotide-binding</keyword>
<dbReference type="Proteomes" id="UP000179076">
    <property type="component" value="Unassembled WGS sequence"/>
</dbReference>
<dbReference type="Pfam" id="PF13784">
    <property type="entry name" value="Fic_N"/>
    <property type="match status" value="1"/>
</dbReference>
<dbReference type="Gene3D" id="1.10.3290.10">
    <property type="entry name" value="Fido-like domain"/>
    <property type="match status" value="1"/>
</dbReference>
<feature type="binding site" evidence="3">
    <location>
        <begin position="239"/>
        <end position="240"/>
    </location>
    <ligand>
        <name>ATP</name>
        <dbReference type="ChEBI" id="CHEBI:30616"/>
    </ligand>
</feature>
<dbReference type="InterPro" id="IPR026287">
    <property type="entry name" value="SoFic-like"/>
</dbReference>
<evidence type="ECO:0000259" key="5">
    <source>
        <dbReference type="PROSITE" id="PS51459"/>
    </source>
</evidence>
<dbReference type="GO" id="GO:0005524">
    <property type="term" value="F:ATP binding"/>
    <property type="evidence" value="ECO:0007669"/>
    <property type="project" value="UniProtKB-KW"/>
</dbReference>
<dbReference type="Pfam" id="PF02661">
    <property type="entry name" value="Fic"/>
    <property type="match status" value="1"/>
</dbReference>
<evidence type="ECO:0000256" key="2">
    <source>
        <dbReference type="PIRSR" id="PIRSR640198-1"/>
    </source>
</evidence>
<organism evidence="6 7">
    <name type="scientific">Candidatus Muproteobacteria bacterium RBG_16_60_9</name>
    <dbReference type="NCBI Taxonomy" id="1817755"/>
    <lineage>
        <taxon>Bacteria</taxon>
        <taxon>Pseudomonadati</taxon>
        <taxon>Pseudomonadota</taxon>
        <taxon>Candidatus Muproteobacteria</taxon>
    </lineage>
</organism>
<dbReference type="PANTHER" id="PTHR13504">
    <property type="entry name" value="FIDO DOMAIN-CONTAINING PROTEIN DDB_G0283145"/>
    <property type="match status" value="1"/>
</dbReference>
<evidence type="ECO:0000313" key="7">
    <source>
        <dbReference type="Proteomes" id="UP000179076"/>
    </source>
</evidence>
<evidence type="ECO:0000313" key="6">
    <source>
        <dbReference type="EMBL" id="OGI67550.1"/>
    </source>
</evidence>
<dbReference type="SUPFAM" id="SSF140931">
    <property type="entry name" value="Fic-like"/>
    <property type="match status" value="1"/>
</dbReference>
<sequence length="386" mass="43420">MKDFDPAKPYNALPPLPPRVDIESRPILKACIGARAALGELKQAGSLLPNPTILINTIPLLEAHASSEIENIVTTTDRLFRFAQDSAAGQADPATQEALRYRTALWRGFQSLKKRPLTTATAVDVCRTIKGVSLDIRRVPGTALANDATGKIIYAPPQGESLLRGLLANWERFLHETDEVDPLIRMAVAHYQFEAIHPFIDGNGRTGRILNLLFLVEQGLLDSPVLYLSRSIIRRKTDYYRLLRTVTAEGRWEDWILYMLNAVDDTAHWTTAKIHAIRKLMQDTAERVREKAPAVYSRELVELIFVQPYCRIGNLVEADIAKRQTASVYLKALCDVGVLKETQIGREKMFINPHLMKLLTTERDTVRGEAKKTKHAASRKGARTHR</sequence>